<accession>A0A6A6WMN5</accession>
<sequence>MPPTPPMLCLTAAATTANQRCTSVKFQLLFAECRTISGTTIIPEQSPRPSFPQGILYGQMTQICAFLATNLAAYQHVNPDPDALSLGMEILLEVELGSEKLRDVLAPT</sequence>
<evidence type="ECO:0000313" key="2">
    <source>
        <dbReference type="Proteomes" id="UP000799437"/>
    </source>
</evidence>
<reference evidence="1" key="1">
    <citation type="journal article" date="2020" name="Stud. Mycol.">
        <title>101 Dothideomycetes genomes: a test case for predicting lifestyles and emergence of pathogens.</title>
        <authorList>
            <person name="Haridas S."/>
            <person name="Albert R."/>
            <person name="Binder M."/>
            <person name="Bloem J."/>
            <person name="Labutti K."/>
            <person name="Salamov A."/>
            <person name="Andreopoulos B."/>
            <person name="Baker S."/>
            <person name="Barry K."/>
            <person name="Bills G."/>
            <person name="Bluhm B."/>
            <person name="Cannon C."/>
            <person name="Castanera R."/>
            <person name="Culley D."/>
            <person name="Daum C."/>
            <person name="Ezra D."/>
            <person name="Gonzalez J."/>
            <person name="Henrissat B."/>
            <person name="Kuo A."/>
            <person name="Liang C."/>
            <person name="Lipzen A."/>
            <person name="Lutzoni F."/>
            <person name="Magnuson J."/>
            <person name="Mondo S."/>
            <person name="Nolan M."/>
            <person name="Ohm R."/>
            <person name="Pangilinan J."/>
            <person name="Park H.-J."/>
            <person name="Ramirez L."/>
            <person name="Alfaro M."/>
            <person name="Sun H."/>
            <person name="Tritt A."/>
            <person name="Yoshinaga Y."/>
            <person name="Zwiers L.-H."/>
            <person name="Turgeon B."/>
            <person name="Goodwin S."/>
            <person name="Spatafora J."/>
            <person name="Crous P."/>
            <person name="Grigoriev I."/>
        </authorList>
    </citation>
    <scope>NUCLEOTIDE SEQUENCE</scope>
    <source>
        <strain evidence="1">CBS 121739</strain>
    </source>
</reference>
<protein>
    <submittedName>
        <fullName evidence="1">Uncharacterized protein</fullName>
    </submittedName>
</protein>
<dbReference type="AlphaFoldDB" id="A0A6A6WMN5"/>
<organism evidence="1 2">
    <name type="scientific">Pseudovirgaria hyperparasitica</name>
    <dbReference type="NCBI Taxonomy" id="470096"/>
    <lineage>
        <taxon>Eukaryota</taxon>
        <taxon>Fungi</taxon>
        <taxon>Dikarya</taxon>
        <taxon>Ascomycota</taxon>
        <taxon>Pezizomycotina</taxon>
        <taxon>Dothideomycetes</taxon>
        <taxon>Dothideomycetes incertae sedis</taxon>
        <taxon>Acrospermales</taxon>
        <taxon>Acrospermaceae</taxon>
        <taxon>Pseudovirgaria</taxon>
    </lineage>
</organism>
<dbReference type="GeneID" id="54486201"/>
<dbReference type="Proteomes" id="UP000799437">
    <property type="component" value="Unassembled WGS sequence"/>
</dbReference>
<dbReference type="RefSeq" id="XP_033605859.1">
    <property type="nucleotide sequence ID" value="XM_033745147.1"/>
</dbReference>
<proteinExistence type="predicted"/>
<gene>
    <name evidence="1" type="ORF">EJ05DRAFT_482214</name>
</gene>
<dbReference type="EMBL" id="ML996565">
    <property type="protein sequence ID" value="KAF2763408.1"/>
    <property type="molecule type" value="Genomic_DNA"/>
</dbReference>
<name>A0A6A6WMN5_9PEZI</name>
<evidence type="ECO:0000313" key="1">
    <source>
        <dbReference type="EMBL" id="KAF2763408.1"/>
    </source>
</evidence>
<keyword evidence="2" id="KW-1185">Reference proteome</keyword>